<dbReference type="GO" id="GO:0046872">
    <property type="term" value="F:metal ion binding"/>
    <property type="evidence" value="ECO:0007669"/>
    <property type="project" value="UniProtKB-KW"/>
</dbReference>
<evidence type="ECO:0000256" key="7">
    <source>
        <dbReference type="ARBA" id="ARBA00023118"/>
    </source>
</evidence>
<dbReference type="Pfam" id="PF01930">
    <property type="entry name" value="Cas_Cas4"/>
    <property type="match status" value="1"/>
</dbReference>
<evidence type="ECO:0000256" key="1">
    <source>
        <dbReference type="ARBA" id="ARBA00022722"/>
    </source>
</evidence>
<dbReference type="InterPro" id="IPR013343">
    <property type="entry name" value="CRISPR-assoc_prot_Cas4"/>
</dbReference>
<evidence type="ECO:0000256" key="6">
    <source>
        <dbReference type="ARBA" id="ARBA00023014"/>
    </source>
</evidence>
<evidence type="ECO:0000256" key="4">
    <source>
        <dbReference type="ARBA" id="ARBA00022839"/>
    </source>
</evidence>
<dbReference type="AlphaFoldDB" id="A0A7V3ZTM2"/>
<dbReference type="EC" id="3.1.12.1" evidence="9"/>
<comment type="cofactor">
    <cofactor evidence="9">
        <name>iron-sulfur cluster</name>
        <dbReference type="ChEBI" id="CHEBI:30408"/>
    </cofactor>
</comment>
<dbReference type="EMBL" id="DTDP01000123">
    <property type="protein sequence ID" value="HGK53929.1"/>
    <property type="molecule type" value="Genomic_DNA"/>
</dbReference>
<dbReference type="GO" id="GO:0051607">
    <property type="term" value="P:defense response to virus"/>
    <property type="evidence" value="ECO:0007669"/>
    <property type="project" value="UniProtKB-KW"/>
</dbReference>
<reference evidence="11" key="1">
    <citation type="journal article" date="2020" name="mSystems">
        <title>Genome- and Community-Level Interaction Insights into Carbon Utilization and Element Cycling Functions of Hydrothermarchaeota in Hydrothermal Sediment.</title>
        <authorList>
            <person name="Zhou Z."/>
            <person name="Liu Y."/>
            <person name="Xu W."/>
            <person name="Pan J."/>
            <person name="Luo Z.H."/>
            <person name="Li M."/>
        </authorList>
    </citation>
    <scope>NUCLEOTIDE SEQUENCE [LARGE SCALE GENOMIC DNA]</scope>
    <source>
        <strain evidence="11">SpSt-695</strain>
    </source>
</reference>
<dbReference type="InterPro" id="IPR022765">
    <property type="entry name" value="Dna2/Cas4_DUF83"/>
</dbReference>
<comment type="cofactor">
    <cofactor evidence="9">
        <name>Mg(2+)</name>
        <dbReference type="ChEBI" id="CHEBI:18420"/>
    </cofactor>
    <cofactor evidence="9">
        <name>Mn(2+)</name>
        <dbReference type="ChEBI" id="CHEBI:29035"/>
    </cofactor>
    <text evidence="9">Mg(2+) or Mn(2+) required for ssDNA cleavage activity.</text>
</comment>
<dbReference type="Gene3D" id="3.90.320.10">
    <property type="match status" value="1"/>
</dbReference>
<sequence length="171" mass="20283">MLDDIIETHITGTQIAYYIVCKRKLWLFTKGISFENLSDLVEIGKVISEASFSEEKLKEIDIGNIKIDFLKLKDEIVVHETKKSRKLEEAHIWQVKYYIYCLRKKGINCKKGILHYPKLMKTLEIQYSSEDEDIINKFLKEIVEIKRSERVPEVINKPYCKKCAYYEFCFV</sequence>
<evidence type="ECO:0000259" key="10">
    <source>
        <dbReference type="Pfam" id="PF01930"/>
    </source>
</evidence>
<evidence type="ECO:0000256" key="8">
    <source>
        <dbReference type="ARBA" id="ARBA00023211"/>
    </source>
</evidence>
<gene>
    <name evidence="11" type="primary">cas4</name>
    <name evidence="11" type="ORF">ENU72_02770</name>
</gene>
<dbReference type="InterPro" id="IPR011604">
    <property type="entry name" value="PDDEXK-like_dom_sf"/>
</dbReference>
<keyword evidence="7 9" id="KW-0051">Antiviral defense</keyword>
<accession>A0A7V3ZTM2</accession>
<keyword evidence="3 9" id="KW-0378">Hydrolase</keyword>
<evidence type="ECO:0000256" key="3">
    <source>
        <dbReference type="ARBA" id="ARBA00022801"/>
    </source>
</evidence>
<comment type="similarity">
    <text evidence="9">Belongs to the CRISPR-associated exonuclease Cas4 family.</text>
</comment>
<keyword evidence="5 9" id="KW-0408">Iron</keyword>
<dbReference type="GO" id="GO:0051536">
    <property type="term" value="F:iron-sulfur cluster binding"/>
    <property type="evidence" value="ECO:0007669"/>
    <property type="project" value="UniProtKB-KW"/>
</dbReference>
<dbReference type="PANTHER" id="PTHR37168">
    <property type="entry name" value="CRISPR-ASSOCIATED EXONUCLEASE CAS4"/>
    <property type="match status" value="1"/>
</dbReference>
<comment type="function">
    <text evidence="9">CRISPR (clustered regularly interspaced short palindromic repeat) is an adaptive immune system that provides protection against mobile genetic elements (viruses, transposable elements and conjugative plasmids). CRISPR clusters contain sequences complementary to antecedent mobile elements and target invading nucleic acids. CRISPR clusters are transcribed and processed into CRISPR RNA (crRNA).</text>
</comment>
<protein>
    <recommendedName>
        <fullName evidence="9">CRISPR-associated exonuclease Cas4</fullName>
        <ecNumber evidence="9">3.1.12.1</ecNumber>
    </recommendedName>
</protein>
<comment type="caution">
    <text evidence="11">The sequence shown here is derived from an EMBL/GenBank/DDBJ whole genome shotgun (WGS) entry which is preliminary data.</text>
</comment>
<dbReference type="GO" id="GO:0004527">
    <property type="term" value="F:exonuclease activity"/>
    <property type="evidence" value="ECO:0007669"/>
    <property type="project" value="UniProtKB-KW"/>
</dbReference>
<keyword evidence="1 9" id="KW-0540">Nuclease</keyword>
<keyword evidence="8 9" id="KW-0464">Manganese</keyword>
<evidence type="ECO:0000256" key="2">
    <source>
        <dbReference type="ARBA" id="ARBA00022723"/>
    </source>
</evidence>
<dbReference type="NCBIfam" id="TIGR00372">
    <property type="entry name" value="cas4"/>
    <property type="match status" value="1"/>
</dbReference>
<keyword evidence="2 9" id="KW-0479">Metal-binding</keyword>
<keyword evidence="6 9" id="KW-0411">Iron-sulfur</keyword>
<feature type="domain" description="DUF83" evidence="10">
    <location>
        <begin position="11"/>
        <end position="170"/>
    </location>
</feature>
<keyword evidence="4 9" id="KW-0269">Exonuclease</keyword>
<dbReference type="PANTHER" id="PTHR37168:SF1">
    <property type="entry name" value="CRISPR-ASSOCIATED EXONUCLEASE CAS4"/>
    <property type="match status" value="1"/>
</dbReference>
<evidence type="ECO:0000256" key="5">
    <source>
        <dbReference type="ARBA" id="ARBA00023004"/>
    </source>
</evidence>
<evidence type="ECO:0000313" key="11">
    <source>
        <dbReference type="EMBL" id="HGK53929.1"/>
    </source>
</evidence>
<proteinExistence type="inferred from homology"/>
<organism evidence="11">
    <name type="scientific">candidate division WOR-3 bacterium</name>
    <dbReference type="NCBI Taxonomy" id="2052148"/>
    <lineage>
        <taxon>Bacteria</taxon>
        <taxon>Bacteria division WOR-3</taxon>
    </lineage>
</organism>
<name>A0A7V3ZTM2_UNCW3</name>
<evidence type="ECO:0000256" key="9">
    <source>
        <dbReference type="RuleBase" id="RU365022"/>
    </source>
</evidence>